<dbReference type="EMBL" id="CP146609">
    <property type="protein sequence ID" value="WWX23007.1"/>
    <property type="molecule type" value="Genomic_DNA"/>
</dbReference>
<dbReference type="Gene3D" id="3.40.50.300">
    <property type="entry name" value="P-loop containing nucleotide triphosphate hydrolases"/>
    <property type="match status" value="1"/>
</dbReference>
<dbReference type="RefSeq" id="WP_338668722.1">
    <property type="nucleotide sequence ID" value="NZ_CP146609.1"/>
</dbReference>
<proteinExistence type="predicted"/>
<feature type="domain" description="Endonuclease GajA/Old nuclease/RecF-like AAA" evidence="1">
    <location>
        <begin position="1"/>
        <end position="49"/>
    </location>
</feature>
<dbReference type="SUPFAM" id="SSF52540">
    <property type="entry name" value="P-loop containing nucleoside triphosphate hydrolases"/>
    <property type="match status" value="1"/>
</dbReference>
<accession>A0ABZ2IWD9</accession>
<protein>
    <submittedName>
        <fullName evidence="2">AAA family ATPase</fullName>
    </submittedName>
</protein>
<evidence type="ECO:0000259" key="1">
    <source>
        <dbReference type="Pfam" id="PF13175"/>
    </source>
</evidence>
<organism evidence="2 3">
    <name type="scientific">Pseudodesulfovibrio methanolicus</name>
    <dbReference type="NCBI Taxonomy" id="3126690"/>
    <lineage>
        <taxon>Bacteria</taxon>
        <taxon>Pseudomonadati</taxon>
        <taxon>Thermodesulfobacteriota</taxon>
        <taxon>Desulfovibrionia</taxon>
        <taxon>Desulfovibrionales</taxon>
        <taxon>Desulfovibrionaceae</taxon>
    </lineage>
</organism>
<evidence type="ECO:0000313" key="3">
    <source>
        <dbReference type="Proteomes" id="UP001385389"/>
    </source>
</evidence>
<gene>
    <name evidence="2" type="ORF">V8V93_02120</name>
</gene>
<evidence type="ECO:0000313" key="2">
    <source>
        <dbReference type="EMBL" id="WWX23007.1"/>
    </source>
</evidence>
<dbReference type="Proteomes" id="UP001385389">
    <property type="component" value="Chromosome"/>
</dbReference>
<sequence length="452" mass="49044">MITKIIIDNFMAHEHTELALGPGVTILTGSNNTGKSAVVEALRCLATNPARSPNPALYIRHGAKEARVEVEVDDGTRVAWVRTKRWAKYEVWAPGAEEPEEYHKLQGRVPEDVAKILRLDQVELETRKDSVDVHLGNQRDPVFLLNQPDSVMAEFFAASTESAHLLAMQNALKIRVRDAKREERGLDEQAGRIGSDLDRLVPLPDITLRMDEAENLERAATALEQAIPALEAGLAEHRTLIAALDRERAASAVLEAIQPPPSVQDVDRLKQYIASMGTVSAQRDRATRTAGALAGLDTPPEAADTGPLRHLLRDLALTGATLHRASIHQTALAGLTTPPDREDTARLAGMVDELYVLRTRNKRLTRLEAALGKIAEPPVPVPLVGLGGTVTELAGLTNKISARRAELDGLETDLRSVVVAMDERIRAVGCCPVCGGDLTTDSFLDHGCGHDT</sequence>
<dbReference type="Pfam" id="PF13175">
    <property type="entry name" value="AAA_15"/>
    <property type="match status" value="1"/>
</dbReference>
<dbReference type="InterPro" id="IPR027417">
    <property type="entry name" value="P-loop_NTPase"/>
</dbReference>
<keyword evidence="3" id="KW-1185">Reference proteome</keyword>
<dbReference type="InterPro" id="IPR041685">
    <property type="entry name" value="AAA_GajA/Old/RecF-like"/>
</dbReference>
<reference evidence="2 3" key="1">
    <citation type="submission" date="2024-03" db="EMBL/GenBank/DDBJ databases">
        <title>Phenotype and Genome Characterization of a Sulfate-Reducing Bacterium Pseudodesulfovibrio sp. strain 5S69, isolated from Petroleum Reservoir in Tatarstan (Russia).</title>
        <authorList>
            <person name="Bidzhieva S.K."/>
            <person name="Kadnikov V."/>
            <person name="Tourova T.P."/>
            <person name="Samigullina S.R."/>
            <person name="Sokolova D.S."/>
            <person name="Poltaraus A.B."/>
            <person name="Avtukh A.N."/>
            <person name="Tereshina V.M."/>
            <person name="Mardanov A.V."/>
            <person name="Nazina T.N."/>
        </authorList>
    </citation>
    <scope>NUCLEOTIDE SEQUENCE [LARGE SCALE GENOMIC DNA]</scope>
    <source>
        <strain evidence="2 3">5S69</strain>
    </source>
</reference>
<name>A0ABZ2IWD9_9BACT</name>